<feature type="region of interest" description="Disordered" evidence="1">
    <location>
        <begin position="1665"/>
        <end position="1687"/>
    </location>
</feature>
<feature type="compositionally biased region" description="Acidic residues" evidence="1">
    <location>
        <begin position="72"/>
        <end position="87"/>
    </location>
</feature>
<gene>
    <name evidence="3" type="ORF">HJC23_010010</name>
</gene>
<feature type="compositionally biased region" description="Basic and acidic residues" evidence="1">
    <location>
        <begin position="581"/>
        <end position="595"/>
    </location>
</feature>
<keyword evidence="2" id="KW-0812">Transmembrane</keyword>
<feature type="region of interest" description="Disordered" evidence="1">
    <location>
        <begin position="48"/>
        <end position="91"/>
    </location>
</feature>
<feature type="region of interest" description="Disordered" evidence="1">
    <location>
        <begin position="1"/>
        <end position="26"/>
    </location>
</feature>
<feature type="transmembrane region" description="Helical" evidence="2">
    <location>
        <begin position="212"/>
        <end position="229"/>
    </location>
</feature>
<comment type="caution">
    <text evidence="3">The sequence shown here is derived from an EMBL/GenBank/DDBJ whole genome shotgun (WGS) entry which is preliminary data.</text>
</comment>
<evidence type="ECO:0000313" key="4">
    <source>
        <dbReference type="Proteomes" id="UP001516023"/>
    </source>
</evidence>
<name>A0ABD3QF08_9STRA</name>
<dbReference type="Proteomes" id="UP001516023">
    <property type="component" value="Unassembled WGS sequence"/>
</dbReference>
<proteinExistence type="predicted"/>
<dbReference type="EMBL" id="JABMIG020000061">
    <property type="protein sequence ID" value="KAL3796710.1"/>
    <property type="molecule type" value="Genomic_DNA"/>
</dbReference>
<feature type="compositionally biased region" description="Polar residues" evidence="1">
    <location>
        <begin position="48"/>
        <end position="65"/>
    </location>
</feature>
<feature type="region of interest" description="Disordered" evidence="1">
    <location>
        <begin position="558"/>
        <end position="601"/>
    </location>
</feature>
<feature type="transmembrane region" description="Helical" evidence="2">
    <location>
        <begin position="186"/>
        <end position="205"/>
    </location>
</feature>
<organism evidence="3 4">
    <name type="scientific">Cyclotella cryptica</name>
    <dbReference type="NCBI Taxonomy" id="29204"/>
    <lineage>
        <taxon>Eukaryota</taxon>
        <taxon>Sar</taxon>
        <taxon>Stramenopiles</taxon>
        <taxon>Ochrophyta</taxon>
        <taxon>Bacillariophyta</taxon>
        <taxon>Coscinodiscophyceae</taxon>
        <taxon>Thalassiosirophycidae</taxon>
        <taxon>Stephanodiscales</taxon>
        <taxon>Stephanodiscaceae</taxon>
        <taxon>Cyclotella</taxon>
    </lineage>
</organism>
<dbReference type="Gene3D" id="3.15.10.10">
    <property type="entry name" value="Bactericidal permeability-increasing protein, domain 1"/>
    <property type="match status" value="1"/>
</dbReference>
<accession>A0ABD3QF08</accession>
<keyword evidence="2" id="KW-0472">Membrane</keyword>
<protein>
    <submittedName>
        <fullName evidence="3">Uncharacterized protein</fullName>
    </submittedName>
</protein>
<feature type="compositionally biased region" description="Acidic residues" evidence="1">
    <location>
        <begin position="473"/>
        <end position="498"/>
    </location>
</feature>
<keyword evidence="2" id="KW-1133">Transmembrane helix</keyword>
<keyword evidence="4" id="KW-1185">Reference proteome</keyword>
<feature type="region of interest" description="Disordered" evidence="1">
    <location>
        <begin position="467"/>
        <end position="501"/>
    </location>
</feature>
<reference evidence="3 4" key="1">
    <citation type="journal article" date="2020" name="G3 (Bethesda)">
        <title>Improved Reference Genome for Cyclotella cryptica CCMP332, a Model for Cell Wall Morphogenesis, Salinity Adaptation, and Lipid Production in Diatoms (Bacillariophyta).</title>
        <authorList>
            <person name="Roberts W.R."/>
            <person name="Downey K.M."/>
            <person name="Ruck E.C."/>
            <person name="Traller J.C."/>
            <person name="Alverson A.J."/>
        </authorList>
    </citation>
    <scope>NUCLEOTIDE SEQUENCE [LARGE SCALE GENOMIC DNA]</scope>
    <source>
        <strain evidence="3 4">CCMP332</strain>
    </source>
</reference>
<evidence type="ECO:0000313" key="3">
    <source>
        <dbReference type="EMBL" id="KAL3796710.1"/>
    </source>
</evidence>
<feature type="compositionally biased region" description="Low complexity" evidence="1">
    <location>
        <begin position="567"/>
        <end position="580"/>
    </location>
</feature>
<evidence type="ECO:0000256" key="2">
    <source>
        <dbReference type="SAM" id="Phobius"/>
    </source>
</evidence>
<sequence>MTTTSSFPVAPSDETPPYPPKGRKKPMISTVFPKIAAASTASVNGTATHSFGYARNSSTHASTKQYVRDTSEDASTEGGEDDEYDDWGEQHQHDPVGACITRMLNEGKVAHFGFRSMVPLEQKTDVVEIFSWSPLLSLRNCRVVHRIVRDFVQSLSCRYCKLDSAANNTQGVEKGSLKKQPDMNRASMWFMLQTFVALYITIYSLNDLFLRWSLESVAFVVFGLLSTIFDVGEVKHASLFLFQLCPQSFQTGTLQCMRIVRHMYQAVESRILWGQRFQGRFLLWSEEERLLKFRHKHIRVMKINNERRLNRRQRKRTRSEQRKKERRGLSLDSCDFAKMEAELAVKEALDAAADELRRKPPTYFQNRLYSQKDAAAKFIQGDATKKHFDSLEYCHHMIFRSQMLVETKTISISTNRMGSSGTNALSPREAIEVTEEFPDIKVNAIGDHDNLSHAETVSSVASEYSLPDKYDFNSDDDDNSSDDDNDNICEGSEDEAELSEVSYASEEEVKKMDWIAVGAKIGTKILKSRQVHRVISNPNKVGTFLPEEAKKLIDGMKHDHPEERFGSPSKSSTWESQQSSKTKELDLASSDESKSTDVFMPKPPVHGMWTSAGSAAASSHSYGAVTLPASNSPTPRKGPKVFVSSARESVELLRESSDGCIVDTTNDDINGPILPAEFMKSPYNLKMSMSMPANGSFTPKNDTPKHSNQAFDFTPPRTLFPISRSDSTTRLAPMEKGVKIVVPVFAPNVSNGLNKPCFYQMGTVISSSRICVLSDEVSRKHQKWSLIGGNKEETNCLAIKLVLDRAILRGCKFAEMNIRIMDEWNWIPRFSKYPIGSCVATTFGIGVLVGWRVEDDMHIIRSLWNRSGPGTGLAYLRRECLHSVVEAAVGFDVETKLGSGRVAAYIRGGPTNTDGKYFVHLKSRGRYQDRVVEFKRNQIISCRVAKFIPVTEHIRAAALYQLETLHYKAKVREHMLNEPSSQVRQKGTWRKFSEYVDLFAASLSKAIAEDPDFDREVDKFMTHIINVLDDNKDAEEISLTSESVSDGGNSSIQSDQLRVIAAHEQSQHWNMQDTFASFFAVNPKKPVKTEPDNELVQSQVQKFQEAHHSLSVILRVLLRTVAVAKASVPNRPKLHIALAMIHESLLFVRQVVRVQNKNISKALIEAWLRTMNEISRTFGPLKERTAALGKKMAKKLKKHSDIAKKRVLSFVDIVLGDTALLHSLERGDWKLSLLRLEYALVKSNITDEATCEQLHRGVLCWKRDRQSKAAARRTRIKALRFAKFMKIIASPGRSFLRLLASDDVLELFDRVLLRVFDNDPECSMMINIHAFNFRSLRYLRTLNNMAVAGKLWETVLDAIDEELTFVTSELPDQTKYFVDPFIKLFSIGVAKFHSIQSGDSNADWLDFLMEEDAVKIIQDLDMKIIDCLDSFCKDVKQLFEVMPYIKTIDNDILNLMDELDFDLMFKEITGSIGDSDKFASYITERSALLVERFLDYLPRMSIPIEKRDLQDGWVLTCRGSDGGDLRLSDINVKRENLLCQVLGSENVFRPLGKDDYIGSPKNMFPHPSFESDADDAHEKDGCVLEEVREMILSAQNHGCWNPGLGGLEKPFFYSGVPTLLGDLPLSEPLKTGIDLWQSSAISDFEFTQLAVREVSRQIHLQSRIEDNAPPIRRTSKKASPTSSPRKPFIPQIDSTVLLLDIKNLTLHLNEFIFRVEKGENKTIFDPVFEGAGSLTVKNVSISLRIEAKKELVMKNGCRIERPLLQLASFDIRLEKLVISFKETGADWILNTVLKGFRDQITRVVEDNVREQIKNQVLIALEHVNGLFDTNSELLLKILGTTLDDLEERVT</sequence>
<evidence type="ECO:0000256" key="1">
    <source>
        <dbReference type="SAM" id="MobiDB-lite"/>
    </source>
</evidence>